<accession>A0A1H8IC20</accession>
<keyword evidence="3" id="KW-0720">Serine protease</keyword>
<keyword evidence="4" id="KW-0472">Membrane</keyword>
<reference evidence="5 6" key="1">
    <citation type="submission" date="2016-10" db="EMBL/GenBank/DDBJ databases">
        <authorList>
            <person name="de Groot N.N."/>
        </authorList>
    </citation>
    <scope>NUCLEOTIDE SEQUENCE [LARGE SCALE GENOMIC DNA]</scope>
    <source>
        <strain evidence="5 6">CGMCC 1.10434</strain>
    </source>
</reference>
<evidence type="ECO:0000313" key="6">
    <source>
        <dbReference type="Proteomes" id="UP000199300"/>
    </source>
</evidence>
<keyword evidence="1" id="KW-0645">Protease</keyword>
<dbReference type="Proteomes" id="UP000199300">
    <property type="component" value="Unassembled WGS sequence"/>
</dbReference>
<name>A0A1H8IC20_9BACI</name>
<keyword evidence="4" id="KW-1133">Transmembrane helix</keyword>
<dbReference type="PANTHER" id="PTHR43343:SF3">
    <property type="entry name" value="PROTEASE DO-LIKE 8, CHLOROPLASTIC"/>
    <property type="match status" value="1"/>
</dbReference>
<dbReference type="AlphaFoldDB" id="A0A1H8IC20"/>
<evidence type="ECO:0000256" key="3">
    <source>
        <dbReference type="ARBA" id="ARBA00022825"/>
    </source>
</evidence>
<evidence type="ECO:0000256" key="4">
    <source>
        <dbReference type="SAM" id="Phobius"/>
    </source>
</evidence>
<dbReference type="Pfam" id="PF13365">
    <property type="entry name" value="Trypsin_2"/>
    <property type="match status" value="1"/>
</dbReference>
<dbReference type="GO" id="GO:0006508">
    <property type="term" value="P:proteolysis"/>
    <property type="evidence" value="ECO:0007669"/>
    <property type="project" value="UniProtKB-KW"/>
</dbReference>
<sequence length="374" mass="41801">MKNRQRAFIGFLCFLILTIGLGMNYWLLTYLERQTIYAEHSILQYSESSSDVTDLQHIIHESQKNVVQINVETENSSRVGSGFLYNTRGDIVTNQHVIKDAKSINITMSNAETYPAAIVGFDVEKDIAVIRVPQLINQQPIHLNTTEKLLPGAEIIAVGSPLGLQHSVTVGIISGVDRSFSINEASYENVYQISATITHGNSGGPLIDRKTGKVVAINSAGYEDSDIGFSIPITDIIDDITEWSTSTDNGSLTFPSSIIRQDKNINALTEDAMYLVQYFIESIAMHDYINAYTLLGSALQSDIDYPSFRSRYLQLVDLTIFGDIEAHTDRDTISLQLKLNYSLAQANDESTLIQYRFIVGYENDQLKILEYELE</sequence>
<keyword evidence="4" id="KW-0812">Transmembrane</keyword>
<dbReference type="InterPro" id="IPR051201">
    <property type="entry name" value="Chloro_Bact_Ser_Proteases"/>
</dbReference>
<protein>
    <submittedName>
        <fullName evidence="5">Trypsin-like peptidase domain-containing protein</fullName>
    </submittedName>
</protein>
<evidence type="ECO:0000256" key="1">
    <source>
        <dbReference type="ARBA" id="ARBA00022670"/>
    </source>
</evidence>
<dbReference type="EMBL" id="FODJ01000001">
    <property type="protein sequence ID" value="SEN65722.1"/>
    <property type="molecule type" value="Genomic_DNA"/>
</dbReference>
<dbReference type="OrthoDB" id="189537at2"/>
<dbReference type="PRINTS" id="PR00834">
    <property type="entry name" value="PROTEASES2C"/>
</dbReference>
<dbReference type="GO" id="GO:0004252">
    <property type="term" value="F:serine-type endopeptidase activity"/>
    <property type="evidence" value="ECO:0007669"/>
    <property type="project" value="InterPro"/>
</dbReference>
<dbReference type="InterPro" id="IPR001940">
    <property type="entry name" value="Peptidase_S1C"/>
</dbReference>
<dbReference type="PANTHER" id="PTHR43343">
    <property type="entry name" value="PEPTIDASE S12"/>
    <property type="match status" value="1"/>
</dbReference>
<dbReference type="Gene3D" id="2.40.10.120">
    <property type="match status" value="1"/>
</dbReference>
<keyword evidence="6" id="KW-1185">Reference proteome</keyword>
<dbReference type="RefSeq" id="WP_091494601.1">
    <property type="nucleotide sequence ID" value="NZ_FODJ01000001.1"/>
</dbReference>
<evidence type="ECO:0000256" key="2">
    <source>
        <dbReference type="ARBA" id="ARBA00022801"/>
    </source>
</evidence>
<keyword evidence="2" id="KW-0378">Hydrolase</keyword>
<gene>
    <name evidence="5" type="ORF">SAMN04488134_101573</name>
</gene>
<feature type="transmembrane region" description="Helical" evidence="4">
    <location>
        <begin position="7"/>
        <end position="28"/>
    </location>
</feature>
<dbReference type="STRING" id="872970.SAMN04488134_101573"/>
<organism evidence="5 6">
    <name type="scientific">Amphibacillus marinus</name>
    <dbReference type="NCBI Taxonomy" id="872970"/>
    <lineage>
        <taxon>Bacteria</taxon>
        <taxon>Bacillati</taxon>
        <taxon>Bacillota</taxon>
        <taxon>Bacilli</taxon>
        <taxon>Bacillales</taxon>
        <taxon>Bacillaceae</taxon>
        <taxon>Amphibacillus</taxon>
    </lineage>
</organism>
<evidence type="ECO:0000313" key="5">
    <source>
        <dbReference type="EMBL" id="SEN65722.1"/>
    </source>
</evidence>
<proteinExistence type="predicted"/>
<dbReference type="InterPro" id="IPR009003">
    <property type="entry name" value="Peptidase_S1_PA"/>
</dbReference>
<dbReference type="SUPFAM" id="SSF50494">
    <property type="entry name" value="Trypsin-like serine proteases"/>
    <property type="match status" value="1"/>
</dbReference>